<dbReference type="SFLD" id="SFLDG01129">
    <property type="entry name" value="C1.5:_HAD__Beta-PGM__Phosphata"/>
    <property type="match status" value="1"/>
</dbReference>
<accession>M3JDL1</accession>
<organism evidence="1 2">
    <name type="scientific">Candida maltosa (strain Xu316)</name>
    <name type="common">Yeast</name>
    <dbReference type="NCBI Taxonomy" id="1245528"/>
    <lineage>
        <taxon>Eukaryota</taxon>
        <taxon>Fungi</taxon>
        <taxon>Dikarya</taxon>
        <taxon>Ascomycota</taxon>
        <taxon>Saccharomycotina</taxon>
        <taxon>Pichiomycetes</taxon>
        <taxon>Debaryomycetaceae</taxon>
        <taxon>Candida/Lodderomyces clade</taxon>
        <taxon>Candida</taxon>
    </lineage>
</organism>
<dbReference type="InterPro" id="IPR051806">
    <property type="entry name" value="HAD-like_SPP"/>
</dbReference>
<dbReference type="OMA" id="NYEHRVR"/>
<dbReference type="InterPro" id="IPR023214">
    <property type="entry name" value="HAD_sf"/>
</dbReference>
<dbReference type="STRING" id="1245528.M3JDL1"/>
<dbReference type="AlphaFoldDB" id="M3JDL1"/>
<dbReference type="PANTHER" id="PTHR43481:SF9">
    <property type="entry name" value="2-DEOXYGLUCOSE-6-PHOSPHATE PHOSPHATASE 1-RELATED"/>
    <property type="match status" value="1"/>
</dbReference>
<dbReference type="Pfam" id="PF00702">
    <property type="entry name" value="Hydrolase"/>
    <property type="match status" value="1"/>
</dbReference>
<sequence>MTNDITIKADILLFDLDGTLVNSTLAVEKTWEDQINIHNKAFPDKFIDLTTFLHGSHGVRTSETFARSFPELKNDKETIDAWELQIVKKYGYLGKQIEGAISTMDNITKQNIPWAIVTSGTTDLAHSWFTTIFKSVQKPKVFITAHDVSQGKPNPEGYCSAFESLKKIYKLGDSAKGVVFEDAPNGVRAGVNGGFTVVGIASSFSKEVLVGVGATYVVEDFTKVKINKVGDKVELELEVL</sequence>
<dbReference type="InterPro" id="IPR023198">
    <property type="entry name" value="PGP-like_dom2"/>
</dbReference>
<dbReference type="PANTHER" id="PTHR43481">
    <property type="entry name" value="FRUCTOSE-1-PHOSPHATE PHOSPHATASE"/>
    <property type="match status" value="1"/>
</dbReference>
<dbReference type="GO" id="GO:0003850">
    <property type="term" value="F:2-deoxyglucose-6-phosphatase activity"/>
    <property type="evidence" value="ECO:0007669"/>
    <property type="project" value="TreeGrafter"/>
</dbReference>
<dbReference type="InterPro" id="IPR036412">
    <property type="entry name" value="HAD-like_sf"/>
</dbReference>
<dbReference type="OrthoDB" id="40579at2759"/>
<gene>
    <name evidence="1" type="ORF">G210_4682</name>
</gene>
<dbReference type="SUPFAM" id="SSF56784">
    <property type="entry name" value="HAD-like"/>
    <property type="match status" value="1"/>
</dbReference>
<dbReference type="Gene3D" id="3.40.50.1000">
    <property type="entry name" value="HAD superfamily/HAD-like"/>
    <property type="match status" value="1"/>
</dbReference>
<dbReference type="eggNOG" id="KOG2914">
    <property type="taxonomic scope" value="Eukaryota"/>
</dbReference>
<dbReference type="EMBL" id="AOGT01000313">
    <property type="protein sequence ID" value="EMG50283.1"/>
    <property type="molecule type" value="Genomic_DNA"/>
</dbReference>
<evidence type="ECO:0008006" key="3">
    <source>
        <dbReference type="Google" id="ProtNLM"/>
    </source>
</evidence>
<evidence type="ECO:0000313" key="2">
    <source>
        <dbReference type="Proteomes" id="UP000011777"/>
    </source>
</evidence>
<dbReference type="PROSITE" id="PS01228">
    <property type="entry name" value="COF_1"/>
    <property type="match status" value="1"/>
</dbReference>
<comment type="caution">
    <text evidence="1">The sequence shown here is derived from an EMBL/GenBank/DDBJ whole genome shotgun (WGS) entry which is preliminary data.</text>
</comment>
<dbReference type="SFLD" id="SFLDS00003">
    <property type="entry name" value="Haloacid_Dehalogenase"/>
    <property type="match status" value="1"/>
</dbReference>
<dbReference type="Gene3D" id="1.10.150.240">
    <property type="entry name" value="Putative phosphatase, domain 2"/>
    <property type="match status" value="1"/>
</dbReference>
<evidence type="ECO:0000313" key="1">
    <source>
        <dbReference type="EMBL" id="EMG50283.1"/>
    </source>
</evidence>
<keyword evidence="2" id="KW-1185">Reference proteome</keyword>
<dbReference type="HOGENOM" id="CLU_045011_13_4_1"/>
<proteinExistence type="predicted"/>
<reference evidence="1 2" key="1">
    <citation type="submission" date="2013-02" db="EMBL/GenBank/DDBJ databases">
        <title>Genome sequence of Candida maltosa Xu316, a potential industrial strain for xylitol and ethanol production.</title>
        <authorList>
            <person name="Yu J."/>
            <person name="Wang Q."/>
            <person name="Geng X."/>
            <person name="Bao W."/>
            <person name="He P."/>
            <person name="Cai J."/>
        </authorList>
    </citation>
    <scope>NUCLEOTIDE SEQUENCE [LARGE SCALE GENOMIC DNA]</scope>
    <source>
        <strain evidence="2">Xu316</strain>
    </source>
</reference>
<protein>
    <recommendedName>
        <fullName evidence="3">2-deoxyglucose-6-phosphate phosphatase</fullName>
    </recommendedName>
</protein>
<dbReference type="Proteomes" id="UP000011777">
    <property type="component" value="Unassembled WGS sequence"/>
</dbReference>
<name>M3JDL1_CANMX</name>